<dbReference type="EMBL" id="AP010804">
    <property type="protein sequence ID" value="BAI98902.1"/>
    <property type="molecule type" value="Genomic_DNA"/>
</dbReference>
<dbReference type="GO" id="GO:0008270">
    <property type="term" value="F:zinc ion binding"/>
    <property type="evidence" value="ECO:0007669"/>
    <property type="project" value="InterPro"/>
</dbReference>
<dbReference type="Gene3D" id="1.10.10.1550">
    <property type="entry name" value="ROS/MUCR transcriptional regulator protein"/>
    <property type="match status" value="1"/>
</dbReference>
<protein>
    <submittedName>
        <fullName evidence="3">MucR-family transcriptional regulator</fullName>
    </submittedName>
</protein>
<name>D4Z744_SPHIU</name>
<dbReference type="Pfam" id="PF05443">
    <property type="entry name" value="ROS_MUCR"/>
    <property type="match status" value="1"/>
</dbReference>
<feature type="compositionally biased region" description="Low complexity" evidence="2">
    <location>
        <begin position="132"/>
        <end position="158"/>
    </location>
</feature>
<dbReference type="InterPro" id="IPR041920">
    <property type="entry name" value="ROS/MUCR_sf"/>
</dbReference>
<accession>D4Z744</accession>
<proteinExistence type="inferred from homology"/>
<evidence type="ECO:0000313" key="4">
    <source>
        <dbReference type="Proteomes" id="UP000007753"/>
    </source>
</evidence>
<dbReference type="Proteomes" id="UP000007753">
    <property type="component" value="Chromosome 2"/>
</dbReference>
<dbReference type="RefSeq" id="WP_013054083.1">
    <property type="nucleotide sequence ID" value="NC_014013.1"/>
</dbReference>
<gene>
    <name evidence="3" type="ordered locus">SJA_C2-05390</name>
</gene>
<dbReference type="HOGENOM" id="CLU_075560_0_0_5"/>
<organism evidence="3 4">
    <name type="scientific">Sphingobium indicum (strain DSM 16413 / CCM 7287 / MTCC 6362 / UT26 / NBRC 101211 / UT26S)</name>
    <name type="common">Sphingobium japonicum</name>
    <dbReference type="NCBI Taxonomy" id="452662"/>
    <lineage>
        <taxon>Bacteria</taxon>
        <taxon>Pseudomonadati</taxon>
        <taxon>Pseudomonadota</taxon>
        <taxon>Alphaproteobacteria</taxon>
        <taxon>Sphingomonadales</taxon>
        <taxon>Sphingomonadaceae</taxon>
        <taxon>Sphingobium</taxon>
    </lineage>
</organism>
<dbReference type="STRING" id="452662.SJA_C2-05390"/>
<dbReference type="AlphaFoldDB" id="D4Z744"/>
<keyword evidence="4" id="KW-1185">Reference proteome</keyword>
<evidence type="ECO:0000256" key="2">
    <source>
        <dbReference type="SAM" id="MobiDB-lite"/>
    </source>
</evidence>
<reference evidence="3 4" key="1">
    <citation type="journal article" date="2010" name="J. Bacteriol.">
        <title>Complete genome sequence of the representative gamma-hexachlorocyclohexane-degrading bacterium Sphingobium japonicum UT26.</title>
        <authorList>
            <person name="Nagata Y."/>
            <person name="Ohtsubo Y."/>
            <person name="Endo R."/>
            <person name="Ichikawa N."/>
            <person name="Ankai A."/>
            <person name="Oguchi A."/>
            <person name="Fukui S."/>
            <person name="Fujita N."/>
            <person name="Tsuda M."/>
        </authorList>
    </citation>
    <scope>NUCLEOTIDE SEQUENCE [LARGE SCALE GENOMIC DNA]</scope>
    <source>
        <strain evidence="4">DSM 16413 / CCM 7287 / MTCC 6362 / UT26 / NBRC 101211 / UT26S</strain>
    </source>
</reference>
<dbReference type="GeneID" id="29275532"/>
<dbReference type="GO" id="GO:0006355">
    <property type="term" value="P:regulation of DNA-templated transcription"/>
    <property type="evidence" value="ECO:0007669"/>
    <property type="project" value="InterPro"/>
</dbReference>
<evidence type="ECO:0000256" key="1">
    <source>
        <dbReference type="ARBA" id="ARBA00007031"/>
    </source>
</evidence>
<feature type="region of interest" description="Disordered" evidence="2">
    <location>
        <begin position="130"/>
        <end position="238"/>
    </location>
</feature>
<dbReference type="KEGG" id="sjp:SJA_C2-05390"/>
<sequence length="238" mass="24495">MADEDKNDITALTVQLLSAYVSRNSVPSDSLADLIRTTRAALTENAAAAVAEPAAETFTPAVSVRRSLASPDRILSLIDGRPYKTLKRHLAAHGLTPEQYRERYKLPSSYPLVAQSYSEARRAVAEKAGLGKKPVAAASPTAAPQAKAAAPKAPAKAAAPKKDKAKDAPAPIISNRGNRAATSASAKKAPAQEKAPVKKAAPKANGTARPKSPKAALQAAGSHLGGGEKAPEAATAKS</sequence>
<evidence type="ECO:0000313" key="3">
    <source>
        <dbReference type="EMBL" id="BAI98902.1"/>
    </source>
</evidence>
<comment type="similarity">
    <text evidence="1">Belongs to the ros/MucR family.</text>
</comment>
<feature type="compositionally biased region" description="Low complexity" evidence="2">
    <location>
        <begin position="180"/>
        <end position="204"/>
    </location>
</feature>
<dbReference type="InterPro" id="IPR008807">
    <property type="entry name" value="ROS_MUCR"/>
</dbReference>
<dbReference type="GO" id="GO:0003677">
    <property type="term" value="F:DNA binding"/>
    <property type="evidence" value="ECO:0007669"/>
    <property type="project" value="InterPro"/>
</dbReference>
<dbReference type="eggNOG" id="COG4957">
    <property type="taxonomic scope" value="Bacteria"/>
</dbReference>